<sequence length="235" mass="26328">LADTSMWLQWYSFFALLGYTMAASVETIDDSWQNECPTPTCNCQSMNIENLPIFSAMSINKVNEKKTKETVEETPKIHQNEVLEEDDFKKGKTRESQFLTTAMCVLSVGINVHALFSSLPTRLEVLIIFQTTGAGNLTLEASHFTNLQGLKVLEIHGYNNNGKNEHLSTISLNHNVFNELKSLQYLNLEYIQLLGEVEEDNKPAPILETISLASMEDIPNSISVINKILADALKS</sequence>
<proteinExistence type="predicted"/>
<dbReference type="EMBL" id="GEDC01012488">
    <property type="protein sequence ID" value="JAS24810.1"/>
    <property type="molecule type" value="Transcribed_RNA"/>
</dbReference>
<dbReference type="AlphaFoldDB" id="A0A1B6DGQ7"/>
<organism evidence="2">
    <name type="scientific">Clastoptera arizonana</name>
    <name type="common">Arizona spittle bug</name>
    <dbReference type="NCBI Taxonomy" id="38151"/>
    <lineage>
        <taxon>Eukaryota</taxon>
        <taxon>Metazoa</taxon>
        <taxon>Ecdysozoa</taxon>
        <taxon>Arthropoda</taxon>
        <taxon>Hexapoda</taxon>
        <taxon>Insecta</taxon>
        <taxon>Pterygota</taxon>
        <taxon>Neoptera</taxon>
        <taxon>Paraneoptera</taxon>
        <taxon>Hemiptera</taxon>
        <taxon>Auchenorrhyncha</taxon>
        <taxon>Cercopoidea</taxon>
        <taxon>Clastopteridae</taxon>
        <taxon>Clastoptera</taxon>
    </lineage>
</organism>
<evidence type="ECO:0008006" key="3">
    <source>
        <dbReference type="Google" id="ProtNLM"/>
    </source>
</evidence>
<accession>A0A1B6DGQ7</accession>
<keyword evidence="1" id="KW-0732">Signal</keyword>
<dbReference type="InterPro" id="IPR032675">
    <property type="entry name" value="LRR_dom_sf"/>
</dbReference>
<gene>
    <name evidence="2" type="ORF">g.11354</name>
</gene>
<evidence type="ECO:0000256" key="1">
    <source>
        <dbReference type="SAM" id="SignalP"/>
    </source>
</evidence>
<evidence type="ECO:0000313" key="2">
    <source>
        <dbReference type="EMBL" id="JAS24810.1"/>
    </source>
</evidence>
<feature type="signal peptide" evidence="1">
    <location>
        <begin position="1"/>
        <end position="22"/>
    </location>
</feature>
<reference evidence="2" key="1">
    <citation type="submission" date="2015-12" db="EMBL/GenBank/DDBJ databases">
        <title>De novo transcriptome assembly of four potential Pierce s Disease insect vectors from Arizona vineyards.</title>
        <authorList>
            <person name="Tassone E.E."/>
        </authorList>
    </citation>
    <scope>NUCLEOTIDE SEQUENCE</scope>
</reference>
<protein>
    <recommendedName>
        <fullName evidence="3">LRRNT domain-containing protein</fullName>
    </recommendedName>
</protein>
<name>A0A1B6DGQ7_9HEMI</name>
<feature type="chain" id="PRO_5008581252" description="LRRNT domain-containing protein" evidence="1">
    <location>
        <begin position="23"/>
        <end position="235"/>
    </location>
</feature>
<dbReference type="SUPFAM" id="SSF52058">
    <property type="entry name" value="L domain-like"/>
    <property type="match status" value="1"/>
</dbReference>
<feature type="non-terminal residue" evidence="2">
    <location>
        <position position="1"/>
    </location>
</feature>
<dbReference type="Gene3D" id="3.80.10.10">
    <property type="entry name" value="Ribonuclease Inhibitor"/>
    <property type="match status" value="1"/>
</dbReference>